<evidence type="ECO:0000256" key="1">
    <source>
        <dbReference type="SAM" id="MobiDB-lite"/>
    </source>
</evidence>
<reference evidence="2" key="1">
    <citation type="submission" date="2020-05" db="EMBL/GenBank/DDBJ databases">
        <title>WGS assembly of Panicum virgatum.</title>
        <authorList>
            <person name="Lovell J.T."/>
            <person name="Jenkins J."/>
            <person name="Shu S."/>
            <person name="Juenger T.E."/>
            <person name="Schmutz J."/>
        </authorList>
    </citation>
    <scope>NUCLEOTIDE SEQUENCE</scope>
    <source>
        <strain evidence="2">AP13</strain>
    </source>
</reference>
<feature type="compositionally biased region" description="Pro residues" evidence="1">
    <location>
        <begin position="87"/>
        <end position="99"/>
    </location>
</feature>
<name>A0A8T0QI96_PANVG</name>
<protein>
    <submittedName>
        <fullName evidence="2">Uncharacterized protein</fullName>
    </submittedName>
</protein>
<sequence>MVNVPRLAAVSQNLRAWRHPPTTASSSTGNGNGQETRTPTSSWLPFPSQTLPLSPTHCLPNQNPSRKPLRLLPHPLLSIPRSIHLSPPRPWTPPPPPEGPIASDRTALRRGSRIWERRADGSPDLRILSSFFLCHQLRCFRTSEFSAPGATSKKAPSFCTVQYCELLQHQLQHVSI</sequence>
<feature type="compositionally biased region" description="Polar residues" evidence="1">
    <location>
        <begin position="22"/>
        <end position="42"/>
    </location>
</feature>
<accession>A0A8T0QI96</accession>
<feature type="region of interest" description="Disordered" evidence="1">
    <location>
        <begin position="13"/>
        <end position="42"/>
    </location>
</feature>
<dbReference type="Proteomes" id="UP000823388">
    <property type="component" value="Chromosome 7N"/>
</dbReference>
<feature type="region of interest" description="Disordered" evidence="1">
    <location>
        <begin position="81"/>
        <end position="104"/>
    </location>
</feature>
<keyword evidence="3" id="KW-1185">Reference proteome</keyword>
<organism evidence="2 3">
    <name type="scientific">Panicum virgatum</name>
    <name type="common">Blackwell switchgrass</name>
    <dbReference type="NCBI Taxonomy" id="38727"/>
    <lineage>
        <taxon>Eukaryota</taxon>
        <taxon>Viridiplantae</taxon>
        <taxon>Streptophyta</taxon>
        <taxon>Embryophyta</taxon>
        <taxon>Tracheophyta</taxon>
        <taxon>Spermatophyta</taxon>
        <taxon>Magnoliopsida</taxon>
        <taxon>Liliopsida</taxon>
        <taxon>Poales</taxon>
        <taxon>Poaceae</taxon>
        <taxon>PACMAD clade</taxon>
        <taxon>Panicoideae</taxon>
        <taxon>Panicodae</taxon>
        <taxon>Paniceae</taxon>
        <taxon>Panicinae</taxon>
        <taxon>Panicum</taxon>
        <taxon>Panicum sect. Hiantes</taxon>
    </lineage>
</organism>
<evidence type="ECO:0000313" key="2">
    <source>
        <dbReference type="EMBL" id="KAG2569884.1"/>
    </source>
</evidence>
<gene>
    <name evidence="2" type="ORF">PVAP13_7NG446200</name>
</gene>
<dbReference type="EMBL" id="CM029050">
    <property type="protein sequence ID" value="KAG2569884.1"/>
    <property type="molecule type" value="Genomic_DNA"/>
</dbReference>
<evidence type="ECO:0000313" key="3">
    <source>
        <dbReference type="Proteomes" id="UP000823388"/>
    </source>
</evidence>
<comment type="caution">
    <text evidence="2">The sequence shown here is derived from an EMBL/GenBank/DDBJ whole genome shotgun (WGS) entry which is preliminary data.</text>
</comment>
<dbReference type="AlphaFoldDB" id="A0A8T0QI96"/>
<proteinExistence type="predicted"/>